<dbReference type="Gene3D" id="3.40.50.150">
    <property type="entry name" value="Vaccinia Virus protein VP39"/>
    <property type="match status" value="1"/>
</dbReference>
<dbReference type="InterPro" id="IPR001678">
    <property type="entry name" value="MeTrfase_RsmB-F_NOP2_dom"/>
</dbReference>
<dbReference type="Gene3D" id="3.30.70.1170">
    <property type="entry name" value="Sun protein, domain 3"/>
    <property type="match status" value="1"/>
</dbReference>
<evidence type="ECO:0000256" key="7">
    <source>
        <dbReference type="PROSITE-ProRule" id="PRU01023"/>
    </source>
</evidence>
<keyword evidence="6 7" id="KW-0694">RNA-binding</keyword>
<dbReference type="EMBL" id="JALIRP010000001">
    <property type="protein sequence ID" value="MCJ8010388.1"/>
    <property type="molecule type" value="Genomic_DNA"/>
</dbReference>
<sequence length="517" mass="57544">MALQLPPAFEERMKSLLQEQYDRFLASYNHKPFSGLRVNTLKISVEDMITLSPWQLKPIPWCPTGFYTETGDRPGRHPYYHAGLYYIQEPSAMAPVELLDVQPGERVLDLCAAPGGKSTQIAAKLKGQGLLVSNDLNAERTKALAKNLELYGVRNGVVLQEHPDRIAGKFPYFFDKILVDAPCSGEGMFRKDEDMVRQWNADSPAKYAAMQRDILRTAAGMLKPGGRMVYSTCTFSPEENEAIIAEFLAEHEHFHVQAPVQSELFAKGETAFIREHVNEAHSIPDEIWEQAEHTARLWPHLIEGEGHFLAVLQHDGTEEEAPRHLEITAGSQDTNGGRLHGRNDSRSDRSRSTGKKGKVSSKAPAADQTSGQLEAYGEFIKSHLSFEPGGYTIVYGQHVYQSPLPSEALDGLKVVRPGWYMGDAKNGRFVPAHPLATALHPHEFKRVLALSSESGEAVRYLKGETLDVEADRVTCYGGVMPKGYVLVCIDGYSAGFGKWQDGFLKNEYPAGWRWTSV</sequence>
<dbReference type="RefSeq" id="WP_244718291.1">
    <property type="nucleotide sequence ID" value="NZ_JALIRP010000001.1"/>
</dbReference>
<dbReference type="AlphaFoldDB" id="A0A9X1WJZ0"/>
<evidence type="ECO:0000256" key="1">
    <source>
        <dbReference type="ARBA" id="ARBA00007494"/>
    </source>
</evidence>
<dbReference type="GO" id="GO:0003723">
    <property type="term" value="F:RNA binding"/>
    <property type="evidence" value="ECO:0007669"/>
    <property type="project" value="UniProtKB-UniRule"/>
</dbReference>
<evidence type="ECO:0000256" key="8">
    <source>
        <dbReference type="SAM" id="MobiDB-lite"/>
    </source>
</evidence>
<evidence type="ECO:0000313" key="11">
    <source>
        <dbReference type="Proteomes" id="UP001139347"/>
    </source>
</evidence>
<reference evidence="10" key="1">
    <citation type="submission" date="2022-04" db="EMBL/GenBank/DDBJ databases">
        <title>Paenibacillus mangrovi sp. nov., a novel endophytic bacterium isolated from bark of Kandelia candel.</title>
        <authorList>
            <person name="Tuo L."/>
        </authorList>
    </citation>
    <scope>NUCLEOTIDE SEQUENCE</scope>
    <source>
        <strain evidence="10">KQZ6P-2</strain>
    </source>
</reference>
<keyword evidence="3 7" id="KW-0489">Methyltransferase</keyword>
<accession>A0A9X1WJZ0</accession>
<dbReference type="PROSITE" id="PS51686">
    <property type="entry name" value="SAM_MT_RSMB_NOP"/>
    <property type="match status" value="1"/>
</dbReference>
<dbReference type="GO" id="GO:0008757">
    <property type="term" value="F:S-adenosylmethionine-dependent methyltransferase activity"/>
    <property type="evidence" value="ECO:0007669"/>
    <property type="project" value="InterPro"/>
</dbReference>
<proteinExistence type="inferred from homology"/>
<comment type="caution">
    <text evidence="10">The sequence shown here is derived from an EMBL/GenBank/DDBJ whole genome shotgun (WGS) entry which is preliminary data.</text>
</comment>
<comment type="similarity">
    <text evidence="1 7">Belongs to the class I-like SAM-binding methyltransferase superfamily. RsmB/NOP family.</text>
</comment>
<dbReference type="InterPro" id="IPR027391">
    <property type="entry name" value="Nol1_Nop2_Fmu_2"/>
</dbReference>
<feature type="binding site" evidence="7">
    <location>
        <position position="180"/>
    </location>
    <ligand>
        <name>S-adenosyl-L-methionine</name>
        <dbReference type="ChEBI" id="CHEBI:59789"/>
    </ligand>
</feature>
<dbReference type="Pfam" id="PF01189">
    <property type="entry name" value="Methyltr_RsmB-F"/>
    <property type="match status" value="1"/>
</dbReference>
<organism evidence="10 11">
    <name type="scientific">Paenibacillus mangrovi</name>
    <dbReference type="NCBI Taxonomy" id="2931978"/>
    <lineage>
        <taxon>Bacteria</taxon>
        <taxon>Bacillati</taxon>
        <taxon>Bacillota</taxon>
        <taxon>Bacilli</taxon>
        <taxon>Bacillales</taxon>
        <taxon>Paenibacillaceae</taxon>
        <taxon>Paenibacillus</taxon>
    </lineage>
</organism>
<dbReference type="InterPro" id="IPR049560">
    <property type="entry name" value="MeTrfase_RsmB-F_NOP2_cat"/>
</dbReference>
<dbReference type="PANTHER" id="PTHR22807:SF30">
    <property type="entry name" value="28S RRNA (CYTOSINE(4447)-C(5))-METHYLTRANSFERASE-RELATED"/>
    <property type="match status" value="1"/>
</dbReference>
<comment type="caution">
    <text evidence="7">Lacks conserved residue(s) required for the propagation of feature annotation.</text>
</comment>
<dbReference type="InterPro" id="IPR029063">
    <property type="entry name" value="SAM-dependent_MTases_sf"/>
</dbReference>
<evidence type="ECO:0000256" key="5">
    <source>
        <dbReference type="ARBA" id="ARBA00022691"/>
    </source>
</evidence>
<evidence type="ECO:0000256" key="2">
    <source>
        <dbReference type="ARBA" id="ARBA00022490"/>
    </source>
</evidence>
<evidence type="ECO:0000259" key="9">
    <source>
        <dbReference type="PROSITE" id="PS51686"/>
    </source>
</evidence>
<dbReference type="InterPro" id="IPR011023">
    <property type="entry name" value="Nop2p"/>
</dbReference>
<gene>
    <name evidence="10" type="ORF">MUG84_01355</name>
</gene>
<keyword evidence="2" id="KW-0963">Cytoplasm</keyword>
<dbReference type="Gene3D" id="2.30.130.60">
    <property type="match status" value="1"/>
</dbReference>
<dbReference type="Pfam" id="PF13636">
    <property type="entry name" value="Methyltranf_PUA"/>
    <property type="match status" value="1"/>
</dbReference>
<dbReference type="SUPFAM" id="SSF53335">
    <property type="entry name" value="S-adenosyl-L-methionine-dependent methyltransferases"/>
    <property type="match status" value="1"/>
</dbReference>
<evidence type="ECO:0000256" key="3">
    <source>
        <dbReference type="ARBA" id="ARBA00022603"/>
    </source>
</evidence>
<feature type="compositionally biased region" description="Basic and acidic residues" evidence="8">
    <location>
        <begin position="341"/>
        <end position="351"/>
    </location>
</feature>
<dbReference type="Pfam" id="PF17125">
    <property type="entry name" value="Methyltr_RsmF_N"/>
    <property type="match status" value="1"/>
</dbReference>
<dbReference type="Proteomes" id="UP001139347">
    <property type="component" value="Unassembled WGS sequence"/>
</dbReference>
<dbReference type="Pfam" id="PF17126">
    <property type="entry name" value="RsmF_methylt_CI"/>
    <property type="match status" value="1"/>
</dbReference>
<dbReference type="GO" id="GO:0008173">
    <property type="term" value="F:RNA methyltransferase activity"/>
    <property type="evidence" value="ECO:0007669"/>
    <property type="project" value="InterPro"/>
</dbReference>
<dbReference type="GO" id="GO:0006396">
    <property type="term" value="P:RNA processing"/>
    <property type="evidence" value="ECO:0007669"/>
    <property type="project" value="InterPro"/>
</dbReference>
<dbReference type="PRINTS" id="PR02008">
    <property type="entry name" value="RCMTFAMILY"/>
</dbReference>
<dbReference type="PROSITE" id="PS01153">
    <property type="entry name" value="NOL1_NOP2_SUN"/>
    <property type="match status" value="1"/>
</dbReference>
<name>A0A9X1WJZ0_9BACL</name>
<dbReference type="InterPro" id="IPR031340">
    <property type="entry name" value="RsmF_methylt_CI"/>
</dbReference>
<evidence type="ECO:0000313" key="10">
    <source>
        <dbReference type="EMBL" id="MCJ8010388.1"/>
    </source>
</evidence>
<protein>
    <submittedName>
        <fullName evidence="10">RsmB/NOP family class I SAM-dependent RNA methyltransferase</fullName>
    </submittedName>
</protein>
<dbReference type="InterPro" id="IPR018314">
    <property type="entry name" value="RsmB/NOL1/NOP2-like_CS"/>
</dbReference>
<keyword evidence="5 7" id="KW-0949">S-adenosyl-L-methionine</keyword>
<dbReference type="NCBIfam" id="TIGR00446">
    <property type="entry name" value="nop2p"/>
    <property type="match status" value="1"/>
</dbReference>
<feature type="domain" description="SAM-dependent MTase RsmB/NOP-type" evidence="9">
    <location>
        <begin position="1"/>
        <end position="315"/>
    </location>
</feature>
<feature type="binding site" evidence="7">
    <location>
        <position position="135"/>
    </location>
    <ligand>
        <name>S-adenosyl-L-methionine</name>
        <dbReference type="ChEBI" id="CHEBI:59789"/>
    </ligand>
</feature>
<feature type="binding site" evidence="7">
    <location>
        <begin position="111"/>
        <end position="117"/>
    </location>
    <ligand>
        <name>S-adenosyl-L-methionine</name>
        <dbReference type="ChEBI" id="CHEBI:59789"/>
    </ligand>
</feature>
<dbReference type="InterPro" id="IPR031341">
    <property type="entry name" value="Methyltr_RsmF_N"/>
</dbReference>
<keyword evidence="4 7" id="KW-0808">Transferase</keyword>
<feature type="region of interest" description="Disordered" evidence="8">
    <location>
        <begin position="327"/>
        <end position="370"/>
    </location>
</feature>
<evidence type="ECO:0000256" key="6">
    <source>
        <dbReference type="ARBA" id="ARBA00022884"/>
    </source>
</evidence>
<evidence type="ECO:0000256" key="4">
    <source>
        <dbReference type="ARBA" id="ARBA00022679"/>
    </source>
</evidence>
<dbReference type="GO" id="GO:0001510">
    <property type="term" value="P:RNA methylation"/>
    <property type="evidence" value="ECO:0007669"/>
    <property type="project" value="InterPro"/>
</dbReference>
<keyword evidence="11" id="KW-1185">Reference proteome</keyword>
<dbReference type="InterPro" id="IPR023267">
    <property type="entry name" value="RCMT"/>
</dbReference>
<dbReference type="CDD" id="cd21147">
    <property type="entry name" value="RsmF_methylt_CTD1"/>
    <property type="match status" value="1"/>
</dbReference>
<dbReference type="CDD" id="cd02440">
    <property type="entry name" value="AdoMet_MTases"/>
    <property type="match status" value="1"/>
</dbReference>
<feature type="active site" description="Nucleophile" evidence="7">
    <location>
        <position position="233"/>
    </location>
</feature>
<dbReference type="PANTHER" id="PTHR22807">
    <property type="entry name" value="NOP2 YEAST -RELATED NOL1/NOP2/FMU SUN DOMAIN-CONTAINING"/>
    <property type="match status" value="1"/>
</dbReference>